<dbReference type="InterPro" id="IPR011527">
    <property type="entry name" value="ABC1_TM_dom"/>
</dbReference>
<evidence type="ECO:0000256" key="3">
    <source>
        <dbReference type="ARBA" id="ARBA00022741"/>
    </source>
</evidence>
<evidence type="ECO:0000313" key="11">
    <source>
        <dbReference type="Proteomes" id="UP000321595"/>
    </source>
</evidence>
<dbReference type="Pfam" id="PF00664">
    <property type="entry name" value="ABC_membrane"/>
    <property type="match status" value="1"/>
</dbReference>
<dbReference type="InterPro" id="IPR027417">
    <property type="entry name" value="P-loop_NTPase"/>
</dbReference>
<dbReference type="Gene3D" id="1.20.1560.10">
    <property type="entry name" value="ABC transporter type 1, transmembrane domain"/>
    <property type="match status" value="1"/>
</dbReference>
<keyword evidence="5 7" id="KW-1133">Transmembrane helix</keyword>
<dbReference type="InterPro" id="IPR036640">
    <property type="entry name" value="ABC1_TM_sf"/>
</dbReference>
<dbReference type="OrthoDB" id="5288711at2"/>
<accession>A0A5B8XX57</accession>
<evidence type="ECO:0000256" key="4">
    <source>
        <dbReference type="ARBA" id="ARBA00022840"/>
    </source>
</evidence>
<dbReference type="Pfam" id="PF00005">
    <property type="entry name" value="ABC_tran"/>
    <property type="match status" value="1"/>
</dbReference>
<dbReference type="InterPro" id="IPR017871">
    <property type="entry name" value="ABC_transporter-like_CS"/>
</dbReference>
<dbReference type="GO" id="GO:0016887">
    <property type="term" value="F:ATP hydrolysis activity"/>
    <property type="evidence" value="ECO:0007669"/>
    <property type="project" value="InterPro"/>
</dbReference>
<evidence type="ECO:0000259" key="9">
    <source>
        <dbReference type="PROSITE" id="PS50929"/>
    </source>
</evidence>
<proteinExistence type="predicted"/>
<dbReference type="PROSITE" id="PS00211">
    <property type="entry name" value="ABC_TRANSPORTER_1"/>
    <property type="match status" value="1"/>
</dbReference>
<dbReference type="Gene3D" id="3.40.50.300">
    <property type="entry name" value="P-loop containing nucleotide triphosphate hydrolases"/>
    <property type="match status" value="1"/>
</dbReference>
<dbReference type="KEGG" id="bbae:FRD01_21540"/>
<organism evidence="10 11">
    <name type="scientific">Microvenator marinus</name>
    <dbReference type="NCBI Taxonomy" id="2600177"/>
    <lineage>
        <taxon>Bacteria</taxon>
        <taxon>Deltaproteobacteria</taxon>
        <taxon>Bradymonadales</taxon>
        <taxon>Microvenatoraceae</taxon>
        <taxon>Microvenator</taxon>
    </lineage>
</organism>
<dbReference type="SMART" id="SM00382">
    <property type="entry name" value="AAA"/>
    <property type="match status" value="1"/>
</dbReference>
<keyword evidence="6 7" id="KW-0472">Membrane</keyword>
<dbReference type="InterPro" id="IPR003593">
    <property type="entry name" value="AAA+_ATPase"/>
</dbReference>
<evidence type="ECO:0000256" key="5">
    <source>
        <dbReference type="ARBA" id="ARBA00022989"/>
    </source>
</evidence>
<dbReference type="GO" id="GO:0005524">
    <property type="term" value="F:ATP binding"/>
    <property type="evidence" value="ECO:0007669"/>
    <property type="project" value="UniProtKB-KW"/>
</dbReference>
<evidence type="ECO:0000259" key="8">
    <source>
        <dbReference type="PROSITE" id="PS50893"/>
    </source>
</evidence>
<dbReference type="InterPro" id="IPR039421">
    <property type="entry name" value="Type_1_exporter"/>
</dbReference>
<dbReference type="SUPFAM" id="SSF52540">
    <property type="entry name" value="P-loop containing nucleoside triphosphate hydrolases"/>
    <property type="match status" value="1"/>
</dbReference>
<evidence type="ECO:0000256" key="7">
    <source>
        <dbReference type="SAM" id="Phobius"/>
    </source>
</evidence>
<keyword evidence="3" id="KW-0547">Nucleotide-binding</keyword>
<name>A0A5B8XX57_9DELT</name>
<dbReference type="SUPFAM" id="SSF90123">
    <property type="entry name" value="ABC transporter transmembrane region"/>
    <property type="match status" value="1"/>
</dbReference>
<dbReference type="PANTHER" id="PTHR43394:SF1">
    <property type="entry name" value="ATP-BINDING CASSETTE SUB-FAMILY B MEMBER 10, MITOCHONDRIAL"/>
    <property type="match status" value="1"/>
</dbReference>
<gene>
    <name evidence="10" type="ORF">FRD01_21540</name>
</gene>
<evidence type="ECO:0000313" key="10">
    <source>
        <dbReference type="EMBL" id="QED29767.1"/>
    </source>
</evidence>
<sequence>MSKLATFLETHMRPERNVRLGLCILGSFSALAGLSIPAGAGLSLSKVLGEDLALPGLEDLSLELALAILGLALLARLALGIALEMVNVWASQRSLRRLQVAFHRHVLGLGYPEYQKLSHDKLLNVSFFELERVSLFKHGLSYRLTTSFVALIGALVLMGTISFEMSILVFFAGPLTYGVMRMAHSKVASISAAYWRQYGFTRETLLSDIENLVLIKLFGQSTIRERVYEAAASKLMMLQLKRVKVRESLRATRETIGYVGILTVIILGHTGLIGEPMKVSNLVTFILFAGVLTRPLREFANLYQEWSDVIGANERLESVLGAESEREDGLDLARAKGRLEVRNLEFSYRPGEPVLRGLNLSVDAGETVIIQGPNGAGKTTFLSLLSGLYGVSDGTIFLDGQDINAMSLKSLRRSISVVQQHTELLDATIRENIMFARPDASEEEFERAVHLALVEEFSGSLKDGLETKVGRRGLELSGGQRQRVSLARAILFDAPILILDEATSMFDPESEARFFERAAEYLGPKTVLMVTHRPPKTKMADRWFRLKNGQIFEESET</sequence>
<comment type="subcellular location">
    <subcellularLocation>
        <location evidence="1">Cell membrane</location>
        <topology evidence="1">Multi-pass membrane protein</topology>
    </subcellularLocation>
</comment>
<dbReference type="EMBL" id="CP042467">
    <property type="protein sequence ID" value="QED29767.1"/>
    <property type="molecule type" value="Genomic_DNA"/>
</dbReference>
<feature type="domain" description="ABC transmembrane type-1" evidence="9">
    <location>
        <begin position="20"/>
        <end position="308"/>
    </location>
</feature>
<feature type="transmembrane region" description="Helical" evidence="7">
    <location>
        <begin position="65"/>
        <end position="90"/>
    </location>
</feature>
<dbReference type="Proteomes" id="UP000321595">
    <property type="component" value="Chromosome"/>
</dbReference>
<keyword evidence="2 7" id="KW-0812">Transmembrane</keyword>
<dbReference type="AlphaFoldDB" id="A0A5B8XX57"/>
<feature type="domain" description="ABC transporter" evidence="8">
    <location>
        <begin position="339"/>
        <end position="557"/>
    </location>
</feature>
<dbReference type="GO" id="GO:0005886">
    <property type="term" value="C:plasma membrane"/>
    <property type="evidence" value="ECO:0007669"/>
    <property type="project" value="UniProtKB-SubCell"/>
</dbReference>
<dbReference type="PANTHER" id="PTHR43394">
    <property type="entry name" value="ATP-DEPENDENT PERMEASE MDL1, MITOCHONDRIAL"/>
    <property type="match status" value="1"/>
</dbReference>
<dbReference type="InterPro" id="IPR003439">
    <property type="entry name" value="ABC_transporter-like_ATP-bd"/>
</dbReference>
<keyword evidence="4 10" id="KW-0067">ATP-binding</keyword>
<evidence type="ECO:0000256" key="6">
    <source>
        <dbReference type="ARBA" id="ARBA00023136"/>
    </source>
</evidence>
<evidence type="ECO:0000256" key="2">
    <source>
        <dbReference type="ARBA" id="ARBA00022692"/>
    </source>
</evidence>
<dbReference type="PROSITE" id="PS50929">
    <property type="entry name" value="ABC_TM1F"/>
    <property type="match status" value="1"/>
</dbReference>
<keyword evidence="11" id="KW-1185">Reference proteome</keyword>
<evidence type="ECO:0000256" key="1">
    <source>
        <dbReference type="ARBA" id="ARBA00004651"/>
    </source>
</evidence>
<dbReference type="PROSITE" id="PS50893">
    <property type="entry name" value="ABC_TRANSPORTER_2"/>
    <property type="match status" value="1"/>
</dbReference>
<reference evidence="10 11" key="1">
    <citation type="submission" date="2019-08" db="EMBL/GenBank/DDBJ databases">
        <authorList>
            <person name="Liang Q."/>
        </authorList>
    </citation>
    <scope>NUCLEOTIDE SEQUENCE [LARGE SCALE GENOMIC DNA]</scope>
    <source>
        <strain evidence="10 11">V1718</strain>
    </source>
</reference>
<protein>
    <submittedName>
        <fullName evidence="10">ABC transporter ATP-binding protein</fullName>
    </submittedName>
</protein>
<dbReference type="GO" id="GO:0015421">
    <property type="term" value="F:ABC-type oligopeptide transporter activity"/>
    <property type="evidence" value="ECO:0007669"/>
    <property type="project" value="TreeGrafter"/>
</dbReference>